<dbReference type="EMBL" id="HACM01000247">
    <property type="protein sequence ID" value="CRZ00689.1"/>
    <property type="molecule type" value="Transcribed_RNA"/>
</dbReference>
<feature type="region of interest" description="Disordered" evidence="1">
    <location>
        <begin position="32"/>
        <end position="137"/>
    </location>
</feature>
<evidence type="ECO:0000256" key="1">
    <source>
        <dbReference type="SAM" id="MobiDB-lite"/>
    </source>
</evidence>
<proteinExistence type="predicted"/>
<dbReference type="AlphaFoldDB" id="A0A0H5QYN8"/>
<organism evidence="2">
    <name type="scientific">Spongospora subterranea</name>
    <dbReference type="NCBI Taxonomy" id="70186"/>
    <lineage>
        <taxon>Eukaryota</taxon>
        <taxon>Sar</taxon>
        <taxon>Rhizaria</taxon>
        <taxon>Endomyxa</taxon>
        <taxon>Phytomyxea</taxon>
        <taxon>Plasmodiophorida</taxon>
        <taxon>Plasmodiophoridae</taxon>
        <taxon>Spongospora</taxon>
    </lineage>
</organism>
<evidence type="ECO:0000313" key="2">
    <source>
        <dbReference type="EMBL" id="CRZ00689.1"/>
    </source>
</evidence>
<reference evidence="2" key="1">
    <citation type="submission" date="2015-04" db="EMBL/GenBank/DDBJ databases">
        <title>The genome sequence of the plant pathogenic Rhizarian Plasmodiophora brassicae reveals insights in its biotrophic life cycle and the origin of chitin synthesis.</title>
        <authorList>
            <person name="Schwelm A."/>
            <person name="Fogelqvist J."/>
            <person name="Knaust A."/>
            <person name="Julke S."/>
            <person name="Lilja T."/>
            <person name="Dhandapani V."/>
            <person name="Bonilla-Rosso G."/>
            <person name="Karlsson M."/>
            <person name="Shevchenko A."/>
            <person name="Choi S.R."/>
            <person name="Kim H.G."/>
            <person name="Park J.Y."/>
            <person name="Lim Y.P."/>
            <person name="Ludwig-Muller J."/>
            <person name="Dixelius C."/>
        </authorList>
    </citation>
    <scope>NUCLEOTIDE SEQUENCE</scope>
    <source>
        <tissue evidence="2">Potato root galls</tissue>
    </source>
</reference>
<sequence>MAGFTTDDVRRQLTLLGIGEVDDEVLKRFVERISTPRMSPRTDFVESSAASSPEMSRKIPLREYLSPPPPRIKMFDENRRENRSNQDTKEPQTVLEYDSRESGQQFEQEPKPGFVEQRPATANTSGKSLKSSKSISFNSTDPVSLFQRFKTEWQRDKKQVRRRPASSSTSSLLQRGPTSRKQSSKISEFVVRTDNVATQRREDSRIRWHNRSKSSNCT</sequence>
<feature type="compositionally biased region" description="Polar residues" evidence="1">
    <location>
        <begin position="165"/>
        <end position="186"/>
    </location>
</feature>
<name>A0A0H5QYN8_9EUKA</name>
<feature type="compositionally biased region" description="Basic and acidic residues" evidence="1">
    <location>
        <begin position="73"/>
        <end position="90"/>
    </location>
</feature>
<protein>
    <submittedName>
        <fullName evidence="2">Uncharacterized protein</fullName>
    </submittedName>
</protein>
<feature type="region of interest" description="Disordered" evidence="1">
    <location>
        <begin position="153"/>
        <end position="218"/>
    </location>
</feature>
<accession>A0A0H5QYN8</accession>
<feature type="compositionally biased region" description="Low complexity" evidence="1">
    <location>
        <begin position="125"/>
        <end position="137"/>
    </location>
</feature>